<dbReference type="InterPro" id="IPR036412">
    <property type="entry name" value="HAD-like_sf"/>
</dbReference>
<dbReference type="AlphaFoldDB" id="X0YMN4"/>
<dbReference type="SUPFAM" id="SSF56784">
    <property type="entry name" value="HAD-like"/>
    <property type="match status" value="1"/>
</dbReference>
<dbReference type="SFLD" id="SFLDG01129">
    <property type="entry name" value="C1.5:_HAD__Beta-PGM__Phosphata"/>
    <property type="match status" value="1"/>
</dbReference>
<dbReference type="Gene3D" id="3.40.50.1000">
    <property type="entry name" value="HAD superfamily/HAD-like"/>
    <property type="match status" value="1"/>
</dbReference>
<dbReference type="PANTHER" id="PTHR43611">
    <property type="entry name" value="ALPHA-D-GLUCOSE 1-PHOSPHATE PHOSPHATASE"/>
    <property type="match status" value="1"/>
</dbReference>
<organism evidence="1">
    <name type="scientific">marine sediment metagenome</name>
    <dbReference type="NCBI Taxonomy" id="412755"/>
    <lineage>
        <taxon>unclassified sequences</taxon>
        <taxon>metagenomes</taxon>
        <taxon>ecological metagenomes</taxon>
    </lineage>
</organism>
<sequence length="197" mass="23257">MINQLDIKTIVFDLGGVLFTSGTTLAIKKIATNYGINYRKVAEIFLDKTHKLGYKLRSGTISMEEFLDNTIEKLELEDNDKEHIKNIWFNSYIPHFGMLELIKNLKKNYRLVIFSGNVKARIDFLNKRYDFLKYFDDYVFSYIYHHNKKEIEFYNELLNHLDCEPNQSLLIDDSSKAVKTARSLNLNAIIFYYPEKL</sequence>
<name>X0YMN4_9ZZZZ</name>
<dbReference type="PANTHER" id="PTHR43611:SF3">
    <property type="entry name" value="FLAVIN MONONUCLEOTIDE HYDROLASE 1, CHLOROPLATIC"/>
    <property type="match status" value="1"/>
</dbReference>
<dbReference type="Gene3D" id="1.10.150.240">
    <property type="entry name" value="Putative phosphatase, domain 2"/>
    <property type="match status" value="1"/>
</dbReference>
<evidence type="ECO:0000313" key="1">
    <source>
        <dbReference type="EMBL" id="GAG57549.1"/>
    </source>
</evidence>
<dbReference type="Pfam" id="PF00702">
    <property type="entry name" value="Hydrolase"/>
    <property type="match status" value="1"/>
</dbReference>
<proteinExistence type="predicted"/>
<reference evidence="1" key="1">
    <citation type="journal article" date="2014" name="Front. Microbiol.">
        <title>High frequency of phylogenetically diverse reductive dehalogenase-homologous genes in deep subseafloor sedimentary metagenomes.</title>
        <authorList>
            <person name="Kawai M."/>
            <person name="Futagami T."/>
            <person name="Toyoda A."/>
            <person name="Takaki Y."/>
            <person name="Nishi S."/>
            <person name="Hori S."/>
            <person name="Arai W."/>
            <person name="Tsubouchi T."/>
            <person name="Morono Y."/>
            <person name="Uchiyama I."/>
            <person name="Ito T."/>
            <person name="Fujiyama A."/>
            <person name="Inagaki F."/>
            <person name="Takami H."/>
        </authorList>
    </citation>
    <scope>NUCLEOTIDE SEQUENCE</scope>
    <source>
        <strain evidence="1">Expedition CK06-06</strain>
    </source>
</reference>
<dbReference type="EMBL" id="BART01002173">
    <property type="protein sequence ID" value="GAG57549.1"/>
    <property type="molecule type" value="Genomic_DNA"/>
</dbReference>
<gene>
    <name evidence="1" type="ORF">S01H4_06858</name>
</gene>
<evidence type="ECO:0008006" key="2">
    <source>
        <dbReference type="Google" id="ProtNLM"/>
    </source>
</evidence>
<dbReference type="SFLD" id="SFLDS00003">
    <property type="entry name" value="Haloacid_Dehalogenase"/>
    <property type="match status" value="1"/>
</dbReference>
<feature type="non-terminal residue" evidence="1">
    <location>
        <position position="197"/>
    </location>
</feature>
<comment type="caution">
    <text evidence="1">The sequence shown here is derived from an EMBL/GenBank/DDBJ whole genome shotgun (WGS) entry which is preliminary data.</text>
</comment>
<dbReference type="NCBIfam" id="TIGR01509">
    <property type="entry name" value="HAD-SF-IA-v3"/>
    <property type="match status" value="1"/>
</dbReference>
<dbReference type="InterPro" id="IPR023214">
    <property type="entry name" value="HAD_sf"/>
</dbReference>
<accession>X0YMN4</accession>
<dbReference type="InterPro" id="IPR023198">
    <property type="entry name" value="PGP-like_dom2"/>
</dbReference>
<protein>
    <recommendedName>
        <fullName evidence="2">FCP1 homology domain-containing protein</fullName>
    </recommendedName>
</protein>
<dbReference type="InterPro" id="IPR006439">
    <property type="entry name" value="HAD-SF_hydro_IA"/>
</dbReference>